<evidence type="ECO:0000313" key="4">
    <source>
        <dbReference type="Proteomes" id="UP001235966"/>
    </source>
</evidence>
<gene>
    <name evidence="3" type="ORF">J2S49_001161</name>
</gene>
<keyword evidence="4" id="KW-1185">Reference proteome</keyword>
<dbReference type="EMBL" id="JAUSQW010000001">
    <property type="protein sequence ID" value="MDP9801085.1"/>
    <property type="molecule type" value="Genomic_DNA"/>
</dbReference>
<feature type="transmembrane region" description="Helical" evidence="2">
    <location>
        <begin position="196"/>
        <end position="217"/>
    </location>
</feature>
<evidence type="ECO:0000313" key="3">
    <source>
        <dbReference type="EMBL" id="MDP9801085.1"/>
    </source>
</evidence>
<evidence type="ECO:0000256" key="2">
    <source>
        <dbReference type="SAM" id="Phobius"/>
    </source>
</evidence>
<keyword evidence="2" id="KW-0472">Membrane</keyword>
<organism evidence="3 4">
    <name type="scientific">Arcanobacterium wilhelmae</name>
    <dbReference type="NCBI Taxonomy" id="1803177"/>
    <lineage>
        <taxon>Bacteria</taxon>
        <taxon>Bacillati</taxon>
        <taxon>Actinomycetota</taxon>
        <taxon>Actinomycetes</taxon>
        <taxon>Actinomycetales</taxon>
        <taxon>Actinomycetaceae</taxon>
        <taxon>Arcanobacterium</taxon>
    </lineage>
</organism>
<feature type="compositionally biased region" description="Polar residues" evidence="1">
    <location>
        <begin position="1"/>
        <end position="13"/>
    </location>
</feature>
<name>A0ABT9NBK4_9ACTO</name>
<sequence length="351" mass="36497">MSTPTDPYNSTTGKPADAPFLEPLEEETPAGDLRFSDDPASDLAPQAPADAPEPAAPARSHFERHAWDNAASDEPARPATPPTDVALGAPAEPAELEPQAAPADADAAAHVAPAGNFDDRAVTRTSVIDATNVEFAPVSEFDGRDDSPTSASEFEKSGLAATASENRAAWAGAPEELPATPASAPLPQPEPEKSRAWAHVGSFFVALLLLPVAWYLTEDSSARLAASALTDQHTINILGASELVGAFVTAALIWFNARRSALGAILWGAIVWIAGLVGVFMPGLMANLSASMAEPFGTYNAFTGNVVYHFSNTSVNGHIALLGFAVLATGLVVHRTRARAAAPTNLDFAGE</sequence>
<dbReference type="RefSeq" id="WP_278058768.1">
    <property type="nucleotide sequence ID" value="NZ_CP121247.1"/>
</dbReference>
<dbReference type="Proteomes" id="UP001235966">
    <property type="component" value="Unassembled WGS sequence"/>
</dbReference>
<feature type="compositionally biased region" description="Low complexity" evidence="1">
    <location>
        <begin position="85"/>
        <end position="112"/>
    </location>
</feature>
<keyword evidence="2" id="KW-0812">Transmembrane</keyword>
<accession>A0ABT9NBK4</accession>
<feature type="transmembrane region" description="Helical" evidence="2">
    <location>
        <begin position="315"/>
        <end position="333"/>
    </location>
</feature>
<proteinExistence type="predicted"/>
<evidence type="ECO:0000256" key="1">
    <source>
        <dbReference type="SAM" id="MobiDB-lite"/>
    </source>
</evidence>
<keyword evidence="2" id="KW-1133">Transmembrane helix</keyword>
<protein>
    <submittedName>
        <fullName evidence="3">Uncharacterized protein</fullName>
    </submittedName>
</protein>
<feature type="region of interest" description="Disordered" evidence="1">
    <location>
        <begin position="1"/>
        <end position="112"/>
    </location>
</feature>
<feature type="transmembrane region" description="Helical" evidence="2">
    <location>
        <begin position="264"/>
        <end position="285"/>
    </location>
</feature>
<feature type="compositionally biased region" description="Low complexity" evidence="1">
    <location>
        <begin position="41"/>
        <end position="58"/>
    </location>
</feature>
<feature type="transmembrane region" description="Helical" evidence="2">
    <location>
        <begin position="237"/>
        <end position="257"/>
    </location>
</feature>
<feature type="region of interest" description="Disordered" evidence="1">
    <location>
        <begin position="139"/>
        <end position="158"/>
    </location>
</feature>
<reference evidence="3 4" key="1">
    <citation type="submission" date="2023-07" db="EMBL/GenBank/DDBJ databases">
        <title>Sequencing the genomes of 1000 actinobacteria strains.</title>
        <authorList>
            <person name="Klenk H.-P."/>
        </authorList>
    </citation>
    <scope>NUCLEOTIDE SEQUENCE [LARGE SCALE GENOMIC DNA]</scope>
    <source>
        <strain evidence="3 4">DSM 102162</strain>
    </source>
</reference>
<comment type="caution">
    <text evidence="3">The sequence shown here is derived from an EMBL/GenBank/DDBJ whole genome shotgun (WGS) entry which is preliminary data.</text>
</comment>